<dbReference type="InterPro" id="IPR010390">
    <property type="entry name" value="ABC-2_transporter-like"/>
</dbReference>
<feature type="transmembrane region" description="Helical" evidence="1">
    <location>
        <begin position="147"/>
        <end position="170"/>
    </location>
</feature>
<dbReference type="Pfam" id="PF06182">
    <property type="entry name" value="ABC2_membrane_6"/>
    <property type="match status" value="1"/>
</dbReference>
<dbReference type="KEGG" id="kbs:EPA93_17930"/>
<feature type="transmembrane region" description="Helical" evidence="1">
    <location>
        <begin position="29"/>
        <end position="50"/>
    </location>
</feature>
<keyword evidence="1" id="KW-1133">Transmembrane helix</keyword>
<keyword evidence="3" id="KW-1185">Reference proteome</keyword>
<dbReference type="Proteomes" id="UP000290365">
    <property type="component" value="Chromosome"/>
</dbReference>
<dbReference type="PANTHER" id="PTHR36832">
    <property type="entry name" value="SLR1174 PROTEIN-RELATED"/>
    <property type="match status" value="1"/>
</dbReference>
<keyword evidence="1" id="KW-0812">Transmembrane</keyword>
<feature type="transmembrane region" description="Helical" evidence="1">
    <location>
        <begin position="190"/>
        <end position="209"/>
    </location>
</feature>
<accession>A0A4P6JRE4</accession>
<feature type="transmembrane region" description="Helical" evidence="1">
    <location>
        <begin position="238"/>
        <end position="260"/>
    </location>
</feature>
<gene>
    <name evidence="2" type="ORF">EPA93_17930</name>
</gene>
<feature type="transmembrane region" description="Helical" evidence="1">
    <location>
        <begin position="121"/>
        <end position="141"/>
    </location>
</feature>
<dbReference type="PANTHER" id="PTHR36832:SF2">
    <property type="entry name" value="INTEGRAL MEMBRANE PROTEIN"/>
    <property type="match status" value="1"/>
</dbReference>
<name>A0A4P6JRE4_KTERU</name>
<keyword evidence="1" id="KW-0472">Membrane</keyword>
<evidence type="ECO:0000256" key="1">
    <source>
        <dbReference type="SAM" id="Phobius"/>
    </source>
</evidence>
<dbReference type="AlphaFoldDB" id="A0A4P6JRE4"/>
<feature type="transmembrane region" description="Helical" evidence="1">
    <location>
        <begin position="70"/>
        <end position="86"/>
    </location>
</feature>
<evidence type="ECO:0000313" key="3">
    <source>
        <dbReference type="Proteomes" id="UP000290365"/>
    </source>
</evidence>
<dbReference type="EMBL" id="CP035758">
    <property type="protein sequence ID" value="QBD77770.1"/>
    <property type="molecule type" value="Genomic_DNA"/>
</dbReference>
<dbReference type="OrthoDB" id="8582979at2"/>
<organism evidence="2 3">
    <name type="scientific">Ktedonosporobacter rubrisoli</name>
    <dbReference type="NCBI Taxonomy" id="2509675"/>
    <lineage>
        <taxon>Bacteria</taxon>
        <taxon>Bacillati</taxon>
        <taxon>Chloroflexota</taxon>
        <taxon>Ktedonobacteria</taxon>
        <taxon>Ktedonobacterales</taxon>
        <taxon>Ktedonosporobacteraceae</taxon>
        <taxon>Ktedonosporobacter</taxon>
    </lineage>
</organism>
<proteinExistence type="predicted"/>
<protein>
    <submittedName>
        <fullName evidence="2">ABC transporter permease</fullName>
    </submittedName>
</protein>
<reference evidence="2 3" key="1">
    <citation type="submission" date="2019-01" db="EMBL/GenBank/DDBJ databases">
        <title>Ktedonosporobacter rubrisoli SCAWS-G2.</title>
        <authorList>
            <person name="Huang Y."/>
            <person name="Yan B."/>
        </authorList>
    </citation>
    <scope>NUCLEOTIDE SEQUENCE [LARGE SCALE GENOMIC DNA]</scope>
    <source>
        <strain evidence="2 3">SCAWS-G2</strain>
    </source>
</reference>
<sequence>MYCFRSNPMLLFYVEVARTAFRRQLIYRWANLAGLITNIFFGVVFSFVYIGLYQARPLVAGYDVHDTLRYSWLVQSMIMVILPFGWRDLMLTIRTGEVVSDLSKPCDFCWYWFSREVGRSLYYLLCRCIPIYIAGMLLFGIGVPGELFSWLAYGLALPLGALLGIAYRMLYNIGAFWLIEARAVGTMAEVVGLFFAGSYVPIPLLPLWLRGIVEWLPFSGLLNLPVQVLLGKLSGSELYFALARQLFWVIALVLLLRLLVSVATRRVVSQGG</sequence>
<evidence type="ECO:0000313" key="2">
    <source>
        <dbReference type="EMBL" id="QBD77770.1"/>
    </source>
</evidence>